<sequence length="314" mass="32368">MNVAACLLLYSVAVIVFGPPALGFLTRAGHAPRSGVAAWLIAIGSVLLTWLTVVVLVIVDVVAHWHDGGSFVVSCVRLLCDLAAGKAGSAPQVMLLASAVAVVGTVAVIGIRLVRVVGRLRAHAYEHAEAVRLVGRPTGERDVYVVDAAERTAYCVAGKPPAIVVTTAAVAALDERELAAVLAHERAHLDGHHPRIVTALRGLALVFPRLALMTRGAAEISRLLEMCADDAAARRHGKRALLTGLMALAAGAPAAALGAADVAVLNRAERLALPPANHVRVRTQAALTSATAMIAIAPLGTLVLGVSGVFMCGV</sequence>
<keyword evidence="7" id="KW-1133">Transmembrane helix</keyword>
<dbReference type="Proteomes" id="UP000036513">
    <property type="component" value="Unassembled WGS sequence"/>
</dbReference>
<evidence type="ECO:0000256" key="3">
    <source>
        <dbReference type="ARBA" id="ARBA00022801"/>
    </source>
</evidence>
<dbReference type="InterPro" id="IPR001915">
    <property type="entry name" value="Peptidase_M48"/>
</dbReference>
<dbReference type="Pfam" id="PF01435">
    <property type="entry name" value="Peptidase_M48"/>
    <property type="match status" value="1"/>
</dbReference>
<dbReference type="AlphaFoldDB" id="A0A0J6WL18"/>
<proteinExistence type="inferred from homology"/>
<evidence type="ECO:0000256" key="7">
    <source>
        <dbReference type="SAM" id="Phobius"/>
    </source>
</evidence>
<feature type="transmembrane region" description="Helical" evidence="7">
    <location>
        <begin position="39"/>
        <end position="62"/>
    </location>
</feature>
<gene>
    <name evidence="9" type="ORF">MCHLDSM_00515</name>
</gene>
<evidence type="ECO:0000256" key="1">
    <source>
        <dbReference type="ARBA" id="ARBA00022670"/>
    </source>
</evidence>
<dbReference type="CDD" id="cd07326">
    <property type="entry name" value="M56_BlaR1_MecR1_like"/>
    <property type="match status" value="1"/>
</dbReference>
<dbReference type="PANTHER" id="PTHR34978:SF3">
    <property type="entry name" value="SLR0241 PROTEIN"/>
    <property type="match status" value="1"/>
</dbReference>
<comment type="similarity">
    <text evidence="6">Belongs to the peptidase M48 family.</text>
</comment>
<keyword evidence="2" id="KW-0479">Metal-binding</keyword>
<evidence type="ECO:0000313" key="10">
    <source>
        <dbReference type="Proteomes" id="UP000036513"/>
    </source>
</evidence>
<evidence type="ECO:0000259" key="8">
    <source>
        <dbReference type="Pfam" id="PF01435"/>
    </source>
</evidence>
<keyword evidence="10" id="KW-1185">Reference proteome</keyword>
<comment type="cofactor">
    <cofactor evidence="6">
        <name>Zn(2+)</name>
        <dbReference type="ChEBI" id="CHEBI:29105"/>
    </cofactor>
    <text evidence="6">Binds 1 zinc ion per subunit.</text>
</comment>
<keyword evidence="1 6" id="KW-0645">Protease</keyword>
<organism evidence="9 10">
    <name type="scientific">Mycolicibacterium chlorophenolicum</name>
    <dbReference type="NCBI Taxonomy" id="37916"/>
    <lineage>
        <taxon>Bacteria</taxon>
        <taxon>Bacillati</taxon>
        <taxon>Actinomycetota</taxon>
        <taxon>Actinomycetes</taxon>
        <taxon>Mycobacteriales</taxon>
        <taxon>Mycobacteriaceae</taxon>
        <taxon>Mycolicibacterium</taxon>
    </lineage>
</organism>
<evidence type="ECO:0000256" key="2">
    <source>
        <dbReference type="ARBA" id="ARBA00022723"/>
    </source>
</evidence>
<evidence type="ECO:0000313" key="9">
    <source>
        <dbReference type="EMBL" id="KMO83319.1"/>
    </source>
</evidence>
<dbReference type="RefSeq" id="WP_013470183.1">
    <property type="nucleotide sequence ID" value="NZ_JYNL01000005.1"/>
</dbReference>
<feature type="transmembrane region" description="Helical" evidence="7">
    <location>
        <begin position="285"/>
        <end position="312"/>
    </location>
</feature>
<keyword evidence="7" id="KW-0812">Transmembrane</keyword>
<dbReference type="STRING" id="37916.MCHLDSM_00515"/>
<dbReference type="Gene3D" id="3.30.2010.10">
    <property type="entry name" value="Metalloproteases ('zincins'), catalytic domain"/>
    <property type="match status" value="1"/>
</dbReference>
<evidence type="ECO:0000256" key="4">
    <source>
        <dbReference type="ARBA" id="ARBA00022833"/>
    </source>
</evidence>
<keyword evidence="3 6" id="KW-0378">Hydrolase</keyword>
<keyword evidence="7" id="KW-0472">Membrane</keyword>
<feature type="domain" description="Peptidase M48" evidence="8">
    <location>
        <begin position="130"/>
        <end position="218"/>
    </location>
</feature>
<accession>A0A0J6WL18</accession>
<reference evidence="9 10" key="1">
    <citation type="journal article" date="2015" name="Genome Biol. Evol.">
        <title>Characterization of Three Mycobacterium spp. with Potential Use in Bioremediation by Genome Sequencing and Comparative Genomics.</title>
        <authorList>
            <person name="Das S."/>
            <person name="Pettersson B.M."/>
            <person name="Behra P.R."/>
            <person name="Ramesh M."/>
            <person name="Dasgupta S."/>
            <person name="Bhattacharya A."/>
            <person name="Kirsebom L.A."/>
        </authorList>
    </citation>
    <scope>NUCLEOTIDE SEQUENCE [LARGE SCALE GENOMIC DNA]</scope>
    <source>
        <strain evidence="9 10">DSM 43826</strain>
    </source>
</reference>
<keyword evidence="5 6" id="KW-0482">Metalloprotease</keyword>
<evidence type="ECO:0000256" key="5">
    <source>
        <dbReference type="ARBA" id="ARBA00023049"/>
    </source>
</evidence>
<feature type="transmembrane region" description="Helical" evidence="7">
    <location>
        <begin position="240"/>
        <end position="265"/>
    </location>
</feature>
<dbReference type="InterPro" id="IPR052173">
    <property type="entry name" value="Beta-lactam_resp_regulator"/>
</dbReference>
<feature type="transmembrane region" description="Helical" evidence="7">
    <location>
        <begin position="93"/>
        <end position="114"/>
    </location>
</feature>
<dbReference type="PANTHER" id="PTHR34978">
    <property type="entry name" value="POSSIBLE SENSOR-TRANSDUCER PROTEIN BLAR"/>
    <property type="match status" value="1"/>
</dbReference>
<dbReference type="GO" id="GO:0004222">
    <property type="term" value="F:metalloendopeptidase activity"/>
    <property type="evidence" value="ECO:0007669"/>
    <property type="project" value="InterPro"/>
</dbReference>
<dbReference type="PATRIC" id="fig|37916.4.peg.558"/>
<evidence type="ECO:0000256" key="6">
    <source>
        <dbReference type="RuleBase" id="RU003983"/>
    </source>
</evidence>
<dbReference type="GO" id="GO:0046872">
    <property type="term" value="F:metal ion binding"/>
    <property type="evidence" value="ECO:0007669"/>
    <property type="project" value="UniProtKB-KW"/>
</dbReference>
<name>A0A0J6WL18_9MYCO</name>
<keyword evidence="4 6" id="KW-0862">Zinc</keyword>
<dbReference type="EMBL" id="JYNL01000005">
    <property type="protein sequence ID" value="KMO83319.1"/>
    <property type="molecule type" value="Genomic_DNA"/>
</dbReference>
<comment type="caution">
    <text evidence="9">The sequence shown here is derived from an EMBL/GenBank/DDBJ whole genome shotgun (WGS) entry which is preliminary data.</text>
</comment>
<dbReference type="GO" id="GO:0006508">
    <property type="term" value="P:proteolysis"/>
    <property type="evidence" value="ECO:0007669"/>
    <property type="project" value="UniProtKB-KW"/>
</dbReference>
<protein>
    <submittedName>
        <fullName evidence="9">Peptidase family M48</fullName>
    </submittedName>
</protein>